<name>M3AMW4_PSEFD</name>
<dbReference type="HOGENOM" id="CLU_2110049_0_0_1"/>
<dbReference type="AlphaFoldDB" id="M3AMW4"/>
<dbReference type="RefSeq" id="XP_007930845.1">
    <property type="nucleotide sequence ID" value="XM_007932654.1"/>
</dbReference>
<evidence type="ECO:0000313" key="1">
    <source>
        <dbReference type="EMBL" id="EME78473.1"/>
    </source>
</evidence>
<dbReference type="VEuPathDB" id="FungiDB:MYCFIDRAFT_178619"/>
<keyword evidence="2" id="KW-1185">Reference proteome</keyword>
<dbReference type="GeneID" id="19333965"/>
<dbReference type="KEGG" id="pfj:MYCFIDRAFT_178619"/>
<accession>M3AMW4</accession>
<evidence type="ECO:0000313" key="2">
    <source>
        <dbReference type="Proteomes" id="UP000016932"/>
    </source>
</evidence>
<dbReference type="EMBL" id="KB446563">
    <property type="protein sequence ID" value="EME78473.1"/>
    <property type="molecule type" value="Genomic_DNA"/>
</dbReference>
<gene>
    <name evidence="1" type="ORF">MYCFIDRAFT_178619</name>
</gene>
<reference evidence="1 2" key="1">
    <citation type="journal article" date="2012" name="PLoS Pathog.">
        <title>Diverse lifestyles and strategies of plant pathogenesis encoded in the genomes of eighteen Dothideomycetes fungi.</title>
        <authorList>
            <person name="Ohm R.A."/>
            <person name="Feau N."/>
            <person name="Henrissat B."/>
            <person name="Schoch C.L."/>
            <person name="Horwitz B.A."/>
            <person name="Barry K.W."/>
            <person name="Condon B.J."/>
            <person name="Copeland A.C."/>
            <person name="Dhillon B."/>
            <person name="Glaser F."/>
            <person name="Hesse C.N."/>
            <person name="Kosti I."/>
            <person name="LaButti K."/>
            <person name="Lindquist E.A."/>
            <person name="Lucas S."/>
            <person name="Salamov A.A."/>
            <person name="Bradshaw R.E."/>
            <person name="Ciuffetti L."/>
            <person name="Hamelin R.C."/>
            <person name="Kema G.H.J."/>
            <person name="Lawrence C."/>
            <person name="Scott J.A."/>
            <person name="Spatafora J.W."/>
            <person name="Turgeon B.G."/>
            <person name="de Wit P.J.G.M."/>
            <person name="Zhong S."/>
            <person name="Goodwin S.B."/>
            <person name="Grigoriev I.V."/>
        </authorList>
    </citation>
    <scope>NUCLEOTIDE SEQUENCE [LARGE SCALE GENOMIC DNA]</scope>
    <source>
        <strain evidence="1 2">CIRAD86</strain>
    </source>
</reference>
<dbReference type="Proteomes" id="UP000016932">
    <property type="component" value="Unassembled WGS sequence"/>
</dbReference>
<protein>
    <submittedName>
        <fullName evidence="1">Uncharacterized protein</fullName>
    </submittedName>
</protein>
<proteinExistence type="predicted"/>
<sequence length="115" mass="12799">MSSVFNIHTYWRCLVDDVKTERSCHFASLKKRWVRKMEVSMFPMPGAPSQPSVRLVVLHLLVHVKNQSADECMAVLPSSAPNVICGIFVEQASSLLPSKSSELNAKSGNFAERHA</sequence>
<organism evidence="1 2">
    <name type="scientific">Pseudocercospora fijiensis (strain CIRAD86)</name>
    <name type="common">Black leaf streak disease fungus</name>
    <name type="synonym">Mycosphaerella fijiensis</name>
    <dbReference type="NCBI Taxonomy" id="383855"/>
    <lineage>
        <taxon>Eukaryota</taxon>
        <taxon>Fungi</taxon>
        <taxon>Dikarya</taxon>
        <taxon>Ascomycota</taxon>
        <taxon>Pezizomycotina</taxon>
        <taxon>Dothideomycetes</taxon>
        <taxon>Dothideomycetidae</taxon>
        <taxon>Mycosphaerellales</taxon>
        <taxon>Mycosphaerellaceae</taxon>
        <taxon>Pseudocercospora</taxon>
    </lineage>
</organism>